<evidence type="ECO:0000256" key="5">
    <source>
        <dbReference type="ARBA" id="ARBA00023229"/>
    </source>
</evidence>
<dbReference type="NCBIfam" id="TIGR00151">
    <property type="entry name" value="ispF"/>
    <property type="match status" value="1"/>
</dbReference>
<dbReference type="Proteomes" id="UP000318478">
    <property type="component" value="Unassembled WGS sequence"/>
</dbReference>
<accession>A0A5C5YRX3</accession>
<comment type="caution">
    <text evidence="7">Lacks conserved residue(s) required for the propagation of feature annotation.</text>
</comment>
<keyword evidence="11" id="KW-1185">Reference proteome</keyword>
<dbReference type="Pfam" id="PF02542">
    <property type="entry name" value="YgbB"/>
    <property type="match status" value="1"/>
</dbReference>
<dbReference type="GO" id="GO:0046872">
    <property type="term" value="F:metal ion binding"/>
    <property type="evidence" value="ECO:0007669"/>
    <property type="project" value="UniProtKB-KW"/>
</dbReference>
<keyword evidence="6 7" id="KW-0456">Lyase</keyword>
<dbReference type="UniPathway" id="UPA00056">
    <property type="reaction ID" value="UER00095"/>
</dbReference>
<feature type="binding site" evidence="7">
    <location>
        <begin position="11"/>
        <end position="13"/>
    </location>
    <ligand>
        <name>4-CDP-2-C-methyl-D-erythritol 2-phosphate</name>
        <dbReference type="ChEBI" id="CHEBI:57919"/>
    </ligand>
</feature>
<evidence type="ECO:0000256" key="8">
    <source>
        <dbReference type="RuleBase" id="RU004395"/>
    </source>
</evidence>
<dbReference type="InterPro" id="IPR020555">
    <property type="entry name" value="MECDP_synthase_CS"/>
</dbReference>
<dbReference type="RefSeq" id="WP_146585488.1">
    <property type="nucleotide sequence ID" value="NZ_SJPO01000003.1"/>
</dbReference>
<comment type="subunit">
    <text evidence="7">Homotrimer.</text>
</comment>
<feature type="binding site" evidence="7">
    <location>
        <position position="45"/>
    </location>
    <ligand>
        <name>a divalent metal cation</name>
        <dbReference type="ChEBI" id="CHEBI:60240"/>
    </ligand>
</feature>
<dbReference type="GO" id="GO:0016114">
    <property type="term" value="P:terpenoid biosynthetic process"/>
    <property type="evidence" value="ECO:0007669"/>
    <property type="project" value="InterPro"/>
</dbReference>
<feature type="site" description="Transition state stabilizer" evidence="7">
    <location>
        <position position="37"/>
    </location>
</feature>
<feature type="binding site" evidence="7">
    <location>
        <begin position="59"/>
        <end position="61"/>
    </location>
    <ligand>
        <name>4-CDP-2-C-methyl-D-erythritol 2-phosphate</name>
        <dbReference type="ChEBI" id="CHEBI:57919"/>
    </ligand>
</feature>
<proteinExistence type="inferred from homology"/>
<evidence type="ECO:0000259" key="9">
    <source>
        <dbReference type="Pfam" id="PF02542"/>
    </source>
</evidence>
<dbReference type="GO" id="GO:0008685">
    <property type="term" value="F:2-C-methyl-D-erythritol 2,4-cyclodiphosphate synthase activity"/>
    <property type="evidence" value="ECO:0007669"/>
    <property type="project" value="UniProtKB-UniRule"/>
</dbReference>
<name>A0A5C5YRX3_9BACT</name>
<feature type="binding site" evidence="7">
    <location>
        <position position="145"/>
    </location>
    <ligand>
        <name>4-CDP-2-C-methyl-D-erythritol 2-phosphate</name>
        <dbReference type="ChEBI" id="CHEBI:57919"/>
    </ligand>
</feature>
<dbReference type="PANTHER" id="PTHR43181:SF1">
    <property type="entry name" value="2-C-METHYL-D-ERYTHRITOL 2,4-CYCLODIPHOSPHATE SYNTHASE, CHLOROPLASTIC"/>
    <property type="match status" value="1"/>
</dbReference>
<evidence type="ECO:0000256" key="1">
    <source>
        <dbReference type="ARBA" id="ARBA00000200"/>
    </source>
</evidence>
<comment type="caution">
    <text evidence="10">The sequence shown here is derived from an EMBL/GenBank/DDBJ whole genome shotgun (WGS) entry which is preliminary data.</text>
</comment>
<feature type="domain" description="2-C-methyl-D-erythritol 2,4-cyclodiphosphate synthase" evidence="9">
    <location>
        <begin position="4"/>
        <end position="157"/>
    </location>
</feature>
<evidence type="ECO:0000256" key="2">
    <source>
        <dbReference type="ARBA" id="ARBA00004709"/>
    </source>
</evidence>
<protein>
    <recommendedName>
        <fullName evidence="3 7">2-C-methyl-D-erythritol 2,4-cyclodiphosphate synthase</fullName>
        <shortName evidence="7">MECDP-synthase</shortName>
        <shortName evidence="7">MECPP-synthase</shortName>
        <shortName evidence="7">MECPS</shortName>
        <ecNumber evidence="3 7">4.6.1.12</ecNumber>
    </recommendedName>
</protein>
<comment type="pathway">
    <text evidence="2 7">Isoprenoid biosynthesis; isopentenyl diphosphate biosynthesis via DXP pathway; isopentenyl diphosphate from 1-deoxy-D-xylulose 5-phosphate: step 4/6.</text>
</comment>
<comment type="function">
    <text evidence="7">Involved in the biosynthesis of isopentenyl diphosphate (IPP) and dimethylallyl diphosphate (DMAPP), two major building blocks of isoprenoid compounds. Catalyzes the conversion of 4-diphosphocytidyl-2-C-methyl-D-erythritol 2-phosphate (CDP-ME2P) to 2-C-methyl-D-erythritol 2,4-cyclodiphosphate (ME-CPP) with a corresponding release of cytidine 5-monophosphate (CMP).</text>
</comment>
<dbReference type="SUPFAM" id="SSF69765">
    <property type="entry name" value="IpsF-like"/>
    <property type="match status" value="1"/>
</dbReference>
<evidence type="ECO:0000256" key="4">
    <source>
        <dbReference type="ARBA" id="ARBA00022723"/>
    </source>
</evidence>
<evidence type="ECO:0000256" key="6">
    <source>
        <dbReference type="ARBA" id="ARBA00023239"/>
    </source>
</evidence>
<feature type="binding site" evidence="7">
    <location>
        <position position="11"/>
    </location>
    <ligand>
        <name>a divalent metal cation</name>
        <dbReference type="ChEBI" id="CHEBI:60240"/>
    </ligand>
</feature>
<gene>
    <name evidence="7 10" type="primary">ispF</name>
    <name evidence="10" type="ORF">Pla123a_15200</name>
</gene>
<dbReference type="InterPro" id="IPR036571">
    <property type="entry name" value="MECDP_synthase_sf"/>
</dbReference>
<feature type="binding site" evidence="7">
    <location>
        <begin position="37"/>
        <end position="38"/>
    </location>
    <ligand>
        <name>4-CDP-2-C-methyl-D-erythritol 2-phosphate</name>
        <dbReference type="ChEBI" id="CHEBI:57919"/>
    </ligand>
</feature>
<organism evidence="10 11">
    <name type="scientific">Posidoniimonas polymericola</name>
    <dbReference type="NCBI Taxonomy" id="2528002"/>
    <lineage>
        <taxon>Bacteria</taxon>
        <taxon>Pseudomonadati</taxon>
        <taxon>Planctomycetota</taxon>
        <taxon>Planctomycetia</taxon>
        <taxon>Pirellulales</taxon>
        <taxon>Lacipirellulaceae</taxon>
        <taxon>Posidoniimonas</taxon>
    </lineage>
</organism>
<dbReference type="Gene3D" id="3.30.1330.50">
    <property type="entry name" value="2-C-methyl-D-erythritol 2,4-cyclodiphosphate synthase"/>
    <property type="match status" value="1"/>
</dbReference>
<dbReference type="OrthoDB" id="9804336at2"/>
<evidence type="ECO:0000256" key="3">
    <source>
        <dbReference type="ARBA" id="ARBA00012579"/>
    </source>
</evidence>
<comment type="similarity">
    <text evidence="7 8">Belongs to the IspF family.</text>
</comment>
<feature type="binding site" evidence="7">
    <location>
        <begin position="64"/>
        <end position="68"/>
    </location>
    <ligand>
        <name>4-CDP-2-C-methyl-D-erythritol 2-phosphate</name>
        <dbReference type="ChEBI" id="CHEBI:57919"/>
    </ligand>
</feature>
<comment type="catalytic activity">
    <reaction evidence="1 7 8">
        <text>4-CDP-2-C-methyl-D-erythritol 2-phosphate = 2-C-methyl-D-erythritol 2,4-cyclic diphosphate + CMP</text>
        <dbReference type="Rhea" id="RHEA:23864"/>
        <dbReference type="ChEBI" id="CHEBI:57919"/>
        <dbReference type="ChEBI" id="CHEBI:58483"/>
        <dbReference type="ChEBI" id="CHEBI:60377"/>
        <dbReference type="EC" id="4.6.1.12"/>
    </reaction>
</comment>
<sequence>MSNFRIGLGEDTHRLEPGGPLRLGGVDVPHDRQAVGHSDADVLLHAVTDALLGAAGLPDIGELFPNTDPANRGRDSKDFLAEAHRRVQQEGYRLVNLDCVIAAQRPKLFPYKDAMRHAIAGVLGVSVGKIGIKAKTGESVGPVGREESIDARCVALIETAE</sequence>
<dbReference type="EMBL" id="SJPO01000003">
    <property type="protein sequence ID" value="TWT77724.1"/>
    <property type="molecule type" value="Genomic_DNA"/>
</dbReference>
<dbReference type="PANTHER" id="PTHR43181">
    <property type="entry name" value="2-C-METHYL-D-ERYTHRITOL 2,4-CYCLODIPHOSPHATE SYNTHASE, CHLOROPLASTIC"/>
    <property type="match status" value="1"/>
</dbReference>
<reference evidence="10 11" key="1">
    <citation type="submission" date="2019-02" db="EMBL/GenBank/DDBJ databases">
        <title>Deep-cultivation of Planctomycetes and their phenomic and genomic characterization uncovers novel biology.</title>
        <authorList>
            <person name="Wiegand S."/>
            <person name="Jogler M."/>
            <person name="Boedeker C."/>
            <person name="Pinto D."/>
            <person name="Vollmers J."/>
            <person name="Rivas-Marin E."/>
            <person name="Kohn T."/>
            <person name="Peeters S.H."/>
            <person name="Heuer A."/>
            <person name="Rast P."/>
            <person name="Oberbeckmann S."/>
            <person name="Bunk B."/>
            <person name="Jeske O."/>
            <person name="Meyerdierks A."/>
            <person name="Storesund J.E."/>
            <person name="Kallscheuer N."/>
            <person name="Luecker S."/>
            <person name="Lage O.M."/>
            <person name="Pohl T."/>
            <person name="Merkel B.J."/>
            <person name="Hornburger P."/>
            <person name="Mueller R.-W."/>
            <person name="Bruemmer F."/>
            <person name="Labrenz M."/>
            <person name="Spormann A.M."/>
            <person name="Op Den Camp H."/>
            <person name="Overmann J."/>
            <person name="Amann R."/>
            <person name="Jetten M.S.M."/>
            <person name="Mascher T."/>
            <person name="Medema M.H."/>
            <person name="Devos D.P."/>
            <person name="Kaster A.-K."/>
            <person name="Ovreas L."/>
            <person name="Rohde M."/>
            <person name="Galperin M.Y."/>
            <person name="Jogler C."/>
        </authorList>
    </citation>
    <scope>NUCLEOTIDE SEQUENCE [LARGE SCALE GENOMIC DNA]</scope>
    <source>
        <strain evidence="10 11">Pla123a</strain>
    </source>
</reference>
<dbReference type="HAMAP" id="MF_00107">
    <property type="entry name" value="IspF"/>
    <property type="match status" value="1"/>
</dbReference>
<feature type="site" description="Transition state stabilizer" evidence="7">
    <location>
        <position position="136"/>
    </location>
</feature>
<keyword evidence="4 7" id="KW-0479">Metal-binding</keyword>
<keyword evidence="5 7" id="KW-0414">Isoprene biosynthesis</keyword>
<dbReference type="GO" id="GO:0019288">
    <property type="term" value="P:isopentenyl diphosphate biosynthetic process, methylerythritol 4-phosphate pathway"/>
    <property type="evidence" value="ECO:0007669"/>
    <property type="project" value="UniProtKB-UniRule"/>
</dbReference>
<dbReference type="CDD" id="cd00554">
    <property type="entry name" value="MECDP_synthase"/>
    <property type="match status" value="1"/>
</dbReference>
<dbReference type="PROSITE" id="PS01350">
    <property type="entry name" value="ISPF"/>
    <property type="match status" value="1"/>
</dbReference>
<evidence type="ECO:0000256" key="7">
    <source>
        <dbReference type="HAMAP-Rule" id="MF_00107"/>
    </source>
</evidence>
<evidence type="ECO:0000313" key="11">
    <source>
        <dbReference type="Proteomes" id="UP000318478"/>
    </source>
</evidence>
<feature type="binding site" evidence="7">
    <location>
        <position position="13"/>
    </location>
    <ligand>
        <name>a divalent metal cation</name>
        <dbReference type="ChEBI" id="CHEBI:60240"/>
    </ligand>
</feature>
<dbReference type="InterPro" id="IPR003526">
    <property type="entry name" value="MECDP_synthase"/>
</dbReference>
<dbReference type="AlphaFoldDB" id="A0A5C5YRX3"/>
<evidence type="ECO:0000313" key="10">
    <source>
        <dbReference type="EMBL" id="TWT77724.1"/>
    </source>
</evidence>
<dbReference type="EC" id="4.6.1.12" evidence="3 7"/>
<comment type="cofactor">
    <cofactor evidence="7">
        <name>a divalent metal cation</name>
        <dbReference type="ChEBI" id="CHEBI:60240"/>
    </cofactor>
    <text evidence="7">Binds 1 divalent metal cation per subunit.</text>
</comment>